<keyword evidence="4" id="KW-1185">Reference proteome</keyword>
<protein>
    <submittedName>
        <fullName evidence="3">Uncharacterized protein with FMN-binding domain</fullName>
    </submittedName>
</protein>
<sequence>MKKIIYSVLATLSGLVLLFSYKTSWNESVVDTSAATISSDTTSADSTTSDTDSSASDSSSDDDEDEYEDDEDGEDDEDDSSASSGSTSSGSSSSSSSSSSSTSSSSLADGTYTGDAANTRYGAVQVAITVSGGEITSVDVPQYPSHDHHDVQINSYALPILVDETISAQSSSISMVSGATYTSQGYIQSLQSAIDQAQQ</sequence>
<evidence type="ECO:0000259" key="2">
    <source>
        <dbReference type="SMART" id="SM00900"/>
    </source>
</evidence>
<dbReference type="Proteomes" id="UP000537775">
    <property type="component" value="Unassembled WGS sequence"/>
</dbReference>
<proteinExistence type="predicted"/>
<dbReference type="InterPro" id="IPR007329">
    <property type="entry name" value="FMN-bd"/>
</dbReference>
<evidence type="ECO:0000256" key="1">
    <source>
        <dbReference type="SAM" id="MobiDB-lite"/>
    </source>
</evidence>
<dbReference type="AlphaFoldDB" id="A0A7X0FSV0"/>
<comment type="caution">
    <text evidence="3">The sequence shown here is derived from an EMBL/GenBank/DDBJ whole genome shotgun (WGS) entry which is preliminary data.</text>
</comment>
<gene>
    <name evidence="3" type="ORF">HD594_003397</name>
</gene>
<dbReference type="GO" id="GO:0010181">
    <property type="term" value="F:FMN binding"/>
    <property type="evidence" value="ECO:0007669"/>
    <property type="project" value="InterPro"/>
</dbReference>
<dbReference type="GO" id="GO:0016020">
    <property type="term" value="C:membrane"/>
    <property type="evidence" value="ECO:0007669"/>
    <property type="project" value="InterPro"/>
</dbReference>
<evidence type="ECO:0000313" key="4">
    <source>
        <dbReference type="Proteomes" id="UP000537775"/>
    </source>
</evidence>
<dbReference type="EMBL" id="JACHML010000001">
    <property type="protein sequence ID" value="MBB6393084.1"/>
    <property type="molecule type" value="Genomic_DNA"/>
</dbReference>
<feature type="compositionally biased region" description="Low complexity" evidence="1">
    <location>
        <begin position="33"/>
        <end position="58"/>
    </location>
</feature>
<organism evidence="3 4">
    <name type="scientific">Microbacterium thalassium</name>
    <dbReference type="NCBI Taxonomy" id="362649"/>
    <lineage>
        <taxon>Bacteria</taxon>
        <taxon>Bacillati</taxon>
        <taxon>Actinomycetota</taxon>
        <taxon>Actinomycetes</taxon>
        <taxon>Micrococcales</taxon>
        <taxon>Microbacteriaceae</taxon>
        <taxon>Microbacterium</taxon>
    </lineage>
</organism>
<evidence type="ECO:0000313" key="3">
    <source>
        <dbReference type="EMBL" id="MBB6393084.1"/>
    </source>
</evidence>
<dbReference type="Gene3D" id="3.90.1010.20">
    <property type="match status" value="1"/>
</dbReference>
<name>A0A7X0FSV0_9MICO</name>
<feature type="compositionally biased region" description="Acidic residues" evidence="1">
    <location>
        <begin position="59"/>
        <end position="80"/>
    </location>
</feature>
<dbReference type="RefSeq" id="WP_184752379.1">
    <property type="nucleotide sequence ID" value="NZ_BAAAJR010000001.1"/>
</dbReference>
<feature type="compositionally biased region" description="Low complexity" evidence="1">
    <location>
        <begin position="81"/>
        <end position="110"/>
    </location>
</feature>
<feature type="domain" description="FMN-binding" evidence="2">
    <location>
        <begin position="120"/>
        <end position="197"/>
    </location>
</feature>
<dbReference type="Pfam" id="PF04205">
    <property type="entry name" value="FMN_bind"/>
    <property type="match status" value="1"/>
</dbReference>
<accession>A0A7X0FSV0</accession>
<dbReference type="SMART" id="SM00900">
    <property type="entry name" value="FMN_bind"/>
    <property type="match status" value="1"/>
</dbReference>
<reference evidence="3 4" key="1">
    <citation type="submission" date="2020-08" db="EMBL/GenBank/DDBJ databases">
        <title>Sequencing the genomes of 1000 actinobacteria strains.</title>
        <authorList>
            <person name="Klenk H.-P."/>
        </authorList>
    </citation>
    <scope>NUCLEOTIDE SEQUENCE [LARGE SCALE GENOMIC DNA]</scope>
    <source>
        <strain evidence="3 4">DSM 12511</strain>
    </source>
</reference>
<feature type="region of interest" description="Disordered" evidence="1">
    <location>
        <begin position="33"/>
        <end position="110"/>
    </location>
</feature>